<feature type="region of interest" description="Disordered" evidence="1">
    <location>
        <begin position="1444"/>
        <end position="1484"/>
    </location>
</feature>
<keyword evidence="2" id="KW-0812">Transmembrane</keyword>
<dbReference type="GO" id="GO:0035556">
    <property type="term" value="P:intracellular signal transduction"/>
    <property type="evidence" value="ECO:0007669"/>
    <property type="project" value="InterPro"/>
</dbReference>
<organism evidence="4 5">
    <name type="scientific">Chlamydomonas incerta</name>
    <dbReference type="NCBI Taxonomy" id="51695"/>
    <lineage>
        <taxon>Eukaryota</taxon>
        <taxon>Viridiplantae</taxon>
        <taxon>Chlorophyta</taxon>
        <taxon>core chlorophytes</taxon>
        <taxon>Chlorophyceae</taxon>
        <taxon>CS clade</taxon>
        <taxon>Chlamydomonadales</taxon>
        <taxon>Chlamydomonadaceae</taxon>
        <taxon>Chlamydomonas</taxon>
    </lineage>
</organism>
<dbReference type="EMBL" id="JAEHOC010000023">
    <property type="protein sequence ID" value="KAG2431809.1"/>
    <property type="molecule type" value="Genomic_DNA"/>
</dbReference>
<dbReference type="InterPro" id="IPR001054">
    <property type="entry name" value="A/G_cyclase"/>
</dbReference>
<keyword evidence="2" id="KW-1133">Transmembrane helix</keyword>
<gene>
    <name evidence="4" type="ORF">HXX76_009304</name>
</gene>
<feature type="region of interest" description="Disordered" evidence="1">
    <location>
        <begin position="1543"/>
        <end position="1585"/>
    </location>
</feature>
<dbReference type="Gene3D" id="3.30.70.1230">
    <property type="entry name" value="Nucleotide cyclase"/>
    <property type="match status" value="3"/>
</dbReference>
<feature type="domain" description="Guanylate cyclase" evidence="3">
    <location>
        <begin position="809"/>
        <end position="867"/>
    </location>
</feature>
<feature type="region of interest" description="Disordered" evidence="1">
    <location>
        <begin position="1094"/>
        <end position="1114"/>
    </location>
</feature>
<accession>A0A835T0W6</accession>
<dbReference type="GO" id="GO:0009190">
    <property type="term" value="P:cyclic nucleotide biosynthetic process"/>
    <property type="evidence" value="ECO:0007669"/>
    <property type="project" value="InterPro"/>
</dbReference>
<evidence type="ECO:0000256" key="1">
    <source>
        <dbReference type="SAM" id="MobiDB-lite"/>
    </source>
</evidence>
<evidence type="ECO:0000313" key="5">
    <source>
        <dbReference type="Proteomes" id="UP000650467"/>
    </source>
</evidence>
<sequence length="1940" mass="197502">MSREFVFNLAGRGVVFQDIGNITRGPIAAFNSCIALAASGNTETKIVKWMLYPGWQGSAVFDLMRYSSRILKLTKYSFLYPDTLPPPAAMVTPDDLDAQLRTSKSNYTIVSQDVSGMPLATFLADPEVHSERLTTMPIFHDIPENFCAEPLAPIGPLFPRTFLFTVFRADIMSALAAAGLIPGGTGPLNEWVEVLKLLETYASLVRQQQADPASLPSGVPNPLPPFPVCINTDALCGRQTDLLAAIAASVIQTRGTQQGYFLDLSLQPPAAVPHFNSTAWRYAASVLAALMRHNPSDADQTAATKVTGGLDGTGPGAHKCHALAQNFNIGRCLLQFEFDIELFMGTNFAAVNKPGQYGVAPLPGSRVVAAPPGYDAAAATGAAAASAASISADVERFGLLDGEGLVPCTDELCGLSHNHDLLYLQPTLEGAEAAAAASEAAAALAAGRNVSSSSSGSKHIDTGDSPLPVYAERERVAAARLKANLGAAVLPPLVNRAAYSVALDQVFSVRYQGAAVETASLGDMVAMQQWSVQGLSSTRARRQAATDTLRQALGYQTVTGNSSVHGCNEYANWDWWRLFAPSQRNATTAAAHHRRQRQLLLDAAPTGGAAGARNLSFLYADWAPIAADVGASGGSRDAAGFGGLYLHALWHATHSPNMAADMQSPSSINFFRYALDHGSMLLLPPNRSYNGSYSRIDEMIPATPAAVDAALGLMDRLWGLAIAAQGNATVRRTYEAAIAAPEWQPPPVDNSGLNAGEVAAVAASVAVFVALVLVLASVLVLAELRRRRRRRNRDMLGRVLAPREGPDTTLLITDVQNSTVLWEGLPVAVMDVVLKLHHGIIRAVLSEHDGYESATEGDSFILAFATPQSAIDFATSCQVALLKADWPPALLDHPDGAPVLVLSPHDPRDAHHATATLAALGLVSPSRMLSSRHMSGSGVHKRSSMPGGGGGGGSGIGVERSEGMPKLQLHQGRASLKAILPVSAFGSVMGGGGSSSCKEITMSQGRASSAFTAESSSGIGASAPVVPRRTLAALRPSSLGGVGLGSGPQFQFLTQPPPPPQAAAAAGEAAVASAVDAAAAGAAIESPFTAAGAPATAASAGRPGGADSMPGRGTDTGIGMGWVSGSGAAALFPGGQGGGGGGSGVVVDAFGIATGTCAWSELMGAAFPVMPLDTPEGRRLAMLIGAGGGGGGGGGGGAAGGSRRGMSAGSRSLGGDAGDEDGEEGHRRAPTGLEEVFGSMTAAGSQVLHAEGWRPGPHAPCVHLPDGRLALVAYRGMRVRMGLHTGLDEPEAISFNKVASAYAYKGHFAELAKLVSDAAPGGLISLSAAAFARLRNTRPATGSGSSTAADKADAAAAAAAAAERAEQANEYLGAGDEEAGGAAAAHHSATTVVKDSVSSFFSGIKQMFGTRRAAAEAAAAAAAAASRGAVIVFAGMHVLSSDPKPKAKQAAAAAPAPPPRAGGAPGMSGRHRLGSRLRSGVSAADGVGSPTVALALGGPVAEATLAPEQASDDSANELGAGAGALVAGGAGGTAAAAAGGAARLHAQAPAQPQPQSPQAAAPGGAQPNGRHSQQLQHHHRHYGRSADRRVMADMIAEALVEAASATQSAIAAGGDDSGAGTGAANGHDADAAPPASPPPRRRRHAGELLALMQPESAELIFLAVHPSLVCRLALAAPLRVVRQCSLGSLAAPVRRVTVVFMKVAGAALLLQDLPGPAARALDAFLRLAAGLLGAAGGYLVEGGDGLVLAVFGSAAAAVRWATDTVAALKRYPWEEALLAHELCAEELAMGGAVAASHTGSMVTGAMYGPAAGGGGGGAAGTPPQQSHLPHSFTLQRSRTLPIMQAGPRIKCGLDVGEVTHTLTEASGRLSYRGRPMNRAARIAGISAAGQVLVSGDTWAAACEDDASMAHSYSGISLGAIPLKGVAQPIEIVEVVMETEQ</sequence>
<dbReference type="PANTHER" id="PTHR43081:SF1">
    <property type="entry name" value="ADENYLATE CYCLASE, TERMINAL-DIFFERENTIATION SPECIFIC"/>
    <property type="match status" value="1"/>
</dbReference>
<feature type="region of interest" description="Disordered" evidence="1">
    <location>
        <begin position="1190"/>
        <end position="1228"/>
    </location>
</feature>
<proteinExistence type="predicted"/>
<protein>
    <recommendedName>
        <fullName evidence="3">Guanylate cyclase domain-containing protein</fullName>
    </recommendedName>
</protein>
<dbReference type="Proteomes" id="UP000650467">
    <property type="component" value="Unassembled WGS sequence"/>
</dbReference>
<feature type="compositionally biased region" description="Low complexity" evidence="1">
    <location>
        <begin position="1556"/>
        <end position="1575"/>
    </location>
</feature>
<keyword evidence="2" id="KW-0472">Membrane</keyword>
<dbReference type="PANTHER" id="PTHR43081">
    <property type="entry name" value="ADENYLATE CYCLASE, TERMINAL-DIFFERENTIATION SPECIFIC-RELATED"/>
    <property type="match status" value="1"/>
</dbReference>
<comment type="caution">
    <text evidence="4">The sequence shown here is derived from an EMBL/GenBank/DDBJ whole genome shotgun (WGS) entry which is preliminary data.</text>
</comment>
<dbReference type="SUPFAM" id="SSF55073">
    <property type="entry name" value="Nucleotide cyclase"/>
    <property type="match status" value="2"/>
</dbReference>
<dbReference type="PROSITE" id="PS50125">
    <property type="entry name" value="GUANYLATE_CYCLASE_2"/>
    <property type="match status" value="1"/>
</dbReference>
<evidence type="ECO:0000256" key="2">
    <source>
        <dbReference type="SAM" id="Phobius"/>
    </source>
</evidence>
<feature type="region of interest" description="Disordered" evidence="1">
    <location>
        <begin position="1611"/>
        <end position="1642"/>
    </location>
</feature>
<feature type="compositionally biased region" description="Gly residues" evidence="1">
    <location>
        <begin position="946"/>
        <end position="956"/>
    </location>
</feature>
<feature type="compositionally biased region" description="Gly residues" evidence="1">
    <location>
        <begin position="1190"/>
        <end position="1203"/>
    </location>
</feature>
<evidence type="ECO:0000259" key="3">
    <source>
        <dbReference type="PROSITE" id="PS50125"/>
    </source>
</evidence>
<name>A0A835T0W6_CHLIN</name>
<dbReference type="OrthoDB" id="541069at2759"/>
<feature type="transmembrane region" description="Helical" evidence="2">
    <location>
        <begin position="758"/>
        <end position="782"/>
    </location>
</feature>
<keyword evidence="5" id="KW-1185">Reference proteome</keyword>
<dbReference type="InterPro" id="IPR029787">
    <property type="entry name" value="Nucleotide_cyclase"/>
</dbReference>
<reference evidence="4" key="1">
    <citation type="journal article" date="2020" name="bioRxiv">
        <title>Comparative genomics of Chlamydomonas.</title>
        <authorList>
            <person name="Craig R.J."/>
            <person name="Hasan A.R."/>
            <person name="Ness R.W."/>
            <person name="Keightley P.D."/>
        </authorList>
    </citation>
    <scope>NUCLEOTIDE SEQUENCE</scope>
    <source>
        <strain evidence="4">SAG 7.73</strain>
    </source>
</reference>
<dbReference type="InterPro" id="IPR050697">
    <property type="entry name" value="Adenylyl/Guanylyl_Cyclase_3/4"/>
</dbReference>
<evidence type="ECO:0000313" key="4">
    <source>
        <dbReference type="EMBL" id="KAG2431809.1"/>
    </source>
</evidence>
<feature type="compositionally biased region" description="Low complexity" evidence="1">
    <location>
        <begin position="1204"/>
        <end position="1214"/>
    </location>
</feature>
<feature type="region of interest" description="Disordered" evidence="1">
    <location>
        <begin position="931"/>
        <end position="960"/>
    </location>
</feature>